<keyword evidence="2" id="KW-1185">Reference proteome</keyword>
<dbReference type="OrthoDB" id="9794429at2"/>
<dbReference type="EMBL" id="MOMC01000002">
    <property type="protein sequence ID" value="ONH33818.1"/>
    <property type="molecule type" value="Genomic_DNA"/>
</dbReference>
<dbReference type="PANTHER" id="PTHR23404">
    <property type="entry name" value="MOLYBDOPTERIN SYNTHASE RELATED"/>
    <property type="match status" value="1"/>
</dbReference>
<gene>
    <name evidence="1" type="ORF">BL253_00365</name>
</gene>
<organism evidence="1 2">
    <name type="scientific">Pseudofrankia asymbiotica</name>
    <dbReference type="NCBI Taxonomy" id="1834516"/>
    <lineage>
        <taxon>Bacteria</taxon>
        <taxon>Bacillati</taxon>
        <taxon>Actinomycetota</taxon>
        <taxon>Actinomycetes</taxon>
        <taxon>Frankiales</taxon>
        <taxon>Frankiaceae</taxon>
        <taxon>Pseudofrankia</taxon>
    </lineage>
</organism>
<evidence type="ECO:0000313" key="2">
    <source>
        <dbReference type="Proteomes" id="UP000188929"/>
    </source>
</evidence>
<dbReference type="STRING" id="1834516.BL253_00365"/>
<reference evidence="2" key="1">
    <citation type="submission" date="2016-10" db="EMBL/GenBank/DDBJ databases">
        <title>Frankia sp. NRRL B-16386 Genome sequencing.</title>
        <authorList>
            <person name="Ghodhbane-Gtari F."/>
            <person name="Swanson E."/>
            <person name="Gueddou A."/>
            <person name="Hezbri K."/>
            <person name="Ktari K."/>
            <person name="Nouioui I."/>
            <person name="Morris K."/>
            <person name="Simpson S."/>
            <person name="Abebe-Akele F."/>
            <person name="Thomas K."/>
            <person name="Gtari M."/>
            <person name="Tisa L.S."/>
        </authorList>
    </citation>
    <scope>NUCLEOTIDE SEQUENCE [LARGE SCALE GENOMIC DNA]</scope>
    <source>
        <strain evidence="2">NRRL B-16386</strain>
    </source>
</reference>
<dbReference type="GO" id="GO:0006777">
    <property type="term" value="P:Mo-molybdopterin cofactor biosynthetic process"/>
    <property type="evidence" value="ECO:0007669"/>
    <property type="project" value="InterPro"/>
</dbReference>
<dbReference type="CDD" id="cd00756">
    <property type="entry name" value="MoaE"/>
    <property type="match status" value="1"/>
</dbReference>
<comment type="caution">
    <text evidence="1">The sequence shown here is derived from an EMBL/GenBank/DDBJ whole genome shotgun (WGS) entry which is preliminary data.</text>
</comment>
<name>A0A1V2IL12_9ACTN</name>
<evidence type="ECO:0000313" key="1">
    <source>
        <dbReference type="EMBL" id="ONH33818.1"/>
    </source>
</evidence>
<proteinExistence type="predicted"/>
<dbReference type="InterPro" id="IPR003448">
    <property type="entry name" value="Mopterin_biosynth_MoaE"/>
</dbReference>
<dbReference type="Pfam" id="PF02391">
    <property type="entry name" value="MoaE"/>
    <property type="match status" value="1"/>
</dbReference>
<dbReference type="SUPFAM" id="SSF54690">
    <property type="entry name" value="Molybdopterin synthase subunit MoaE"/>
    <property type="match status" value="1"/>
</dbReference>
<protein>
    <submittedName>
        <fullName evidence="1">Molybdopterin synthase</fullName>
    </submittedName>
</protein>
<dbReference type="Gene3D" id="3.90.1170.40">
    <property type="entry name" value="Molybdopterin biosynthesis MoaE subunit"/>
    <property type="match status" value="1"/>
</dbReference>
<dbReference type="InterPro" id="IPR036563">
    <property type="entry name" value="MoaE_sf"/>
</dbReference>
<dbReference type="Proteomes" id="UP000188929">
    <property type="component" value="Unassembled WGS sequence"/>
</dbReference>
<sequence>MDISPAATPVRADGRALVVAELRDSPLSVDECLTMVSLPGVGGTALFVGTVRDHDGGRPVVELEYVAHPLAEREMAAVARQVADGAAEPVLAVAVVHRTGLLAIGDIAVVAAASAAHRAEAFAACRRLIDEVKSQVPIWKRQLFADGTAEWVGACSAGHLP</sequence>
<dbReference type="RefSeq" id="WP_076812251.1">
    <property type="nucleotide sequence ID" value="NZ_MOMC01000002.1"/>
</dbReference>
<dbReference type="AlphaFoldDB" id="A0A1V2IL12"/>
<accession>A0A1V2IL12</accession>